<protein>
    <submittedName>
        <fullName evidence="2">Uncharacterized protein</fullName>
    </submittedName>
</protein>
<dbReference type="EMBL" id="MT141886">
    <property type="protein sequence ID" value="QJA71612.1"/>
    <property type="molecule type" value="Genomic_DNA"/>
</dbReference>
<dbReference type="AlphaFoldDB" id="A0A6M3IGY9"/>
<proteinExistence type="predicted"/>
<sequence>MTYEIQHQWERHERIIEIPVDMRVMPCPLKRSNHVAAALRERLQAEGFDAKTCLLTYMGSKANGEGPTVRCYRYRLAKSWKSEDRARVGRPRGSRDRVRRARKGGAEA</sequence>
<accession>A0A6M3IGY9</accession>
<name>A0A6M3IGY9_9ZZZZ</name>
<evidence type="ECO:0000313" key="2">
    <source>
        <dbReference type="EMBL" id="QJA56654.1"/>
    </source>
</evidence>
<dbReference type="EMBL" id="MT141232">
    <property type="protein sequence ID" value="QJA56654.1"/>
    <property type="molecule type" value="Genomic_DNA"/>
</dbReference>
<evidence type="ECO:0000313" key="3">
    <source>
        <dbReference type="EMBL" id="QJA71612.1"/>
    </source>
</evidence>
<gene>
    <name evidence="3" type="ORF">MM415A03120_0002</name>
    <name evidence="2" type="ORF">MM415B01811_0006</name>
</gene>
<organism evidence="2">
    <name type="scientific">viral metagenome</name>
    <dbReference type="NCBI Taxonomy" id="1070528"/>
    <lineage>
        <taxon>unclassified sequences</taxon>
        <taxon>metagenomes</taxon>
        <taxon>organismal metagenomes</taxon>
    </lineage>
</organism>
<feature type="region of interest" description="Disordered" evidence="1">
    <location>
        <begin position="85"/>
        <end position="108"/>
    </location>
</feature>
<reference evidence="2" key="1">
    <citation type="submission" date="2020-03" db="EMBL/GenBank/DDBJ databases">
        <title>The deep terrestrial virosphere.</title>
        <authorList>
            <person name="Holmfeldt K."/>
            <person name="Nilsson E."/>
            <person name="Simone D."/>
            <person name="Lopez-Fernandez M."/>
            <person name="Wu X."/>
            <person name="de Brujin I."/>
            <person name="Lundin D."/>
            <person name="Andersson A."/>
            <person name="Bertilsson S."/>
            <person name="Dopson M."/>
        </authorList>
    </citation>
    <scope>NUCLEOTIDE SEQUENCE</scope>
    <source>
        <strain evidence="3">MM415A03120</strain>
        <strain evidence="2">MM415B01811</strain>
    </source>
</reference>
<evidence type="ECO:0000256" key="1">
    <source>
        <dbReference type="SAM" id="MobiDB-lite"/>
    </source>
</evidence>
<feature type="compositionally biased region" description="Basic residues" evidence="1">
    <location>
        <begin position="88"/>
        <end position="108"/>
    </location>
</feature>